<dbReference type="Proteomes" id="UP001386955">
    <property type="component" value="Unassembled WGS sequence"/>
</dbReference>
<sequence>MFTTLCLNLVILLVPLCWHLESCFEELQRYTLTNVTLEVQQLVAEVAQGSNPSSKAHGGHCLDFRS</sequence>
<dbReference type="AlphaFoldDB" id="A0AAN9S749"/>
<dbReference type="EMBL" id="JAYMYS010000006">
    <property type="protein sequence ID" value="KAK7389831.1"/>
    <property type="molecule type" value="Genomic_DNA"/>
</dbReference>
<accession>A0AAN9S749</accession>
<proteinExistence type="predicted"/>
<keyword evidence="3" id="KW-1185">Reference proteome</keyword>
<protein>
    <submittedName>
        <fullName evidence="2">Uncharacterized protein</fullName>
    </submittedName>
</protein>
<feature type="chain" id="PRO_5042891058" evidence="1">
    <location>
        <begin position="20"/>
        <end position="66"/>
    </location>
</feature>
<evidence type="ECO:0000313" key="2">
    <source>
        <dbReference type="EMBL" id="KAK7389831.1"/>
    </source>
</evidence>
<comment type="caution">
    <text evidence="2">The sequence shown here is derived from an EMBL/GenBank/DDBJ whole genome shotgun (WGS) entry which is preliminary data.</text>
</comment>
<name>A0AAN9S749_PSOTE</name>
<organism evidence="2 3">
    <name type="scientific">Psophocarpus tetragonolobus</name>
    <name type="common">Winged bean</name>
    <name type="synonym">Dolichos tetragonolobus</name>
    <dbReference type="NCBI Taxonomy" id="3891"/>
    <lineage>
        <taxon>Eukaryota</taxon>
        <taxon>Viridiplantae</taxon>
        <taxon>Streptophyta</taxon>
        <taxon>Embryophyta</taxon>
        <taxon>Tracheophyta</taxon>
        <taxon>Spermatophyta</taxon>
        <taxon>Magnoliopsida</taxon>
        <taxon>eudicotyledons</taxon>
        <taxon>Gunneridae</taxon>
        <taxon>Pentapetalae</taxon>
        <taxon>rosids</taxon>
        <taxon>fabids</taxon>
        <taxon>Fabales</taxon>
        <taxon>Fabaceae</taxon>
        <taxon>Papilionoideae</taxon>
        <taxon>50 kb inversion clade</taxon>
        <taxon>NPAAA clade</taxon>
        <taxon>indigoferoid/millettioid clade</taxon>
        <taxon>Phaseoleae</taxon>
        <taxon>Psophocarpus</taxon>
    </lineage>
</organism>
<keyword evidence="1" id="KW-0732">Signal</keyword>
<reference evidence="2 3" key="1">
    <citation type="submission" date="2024-01" db="EMBL/GenBank/DDBJ databases">
        <title>The genomes of 5 underutilized Papilionoideae crops provide insights into root nodulation and disease resistanc.</title>
        <authorList>
            <person name="Jiang F."/>
        </authorList>
    </citation>
    <scope>NUCLEOTIDE SEQUENCE [LARGE SCALE GENOMIC DNA]</scope>
    <source>
        <strain evidence="2">DUOXIRENSHENG_FW03</strain>
        <tissue evidence="2">Leaves</tissue>
    </source>
</reference>
<evidence type="ECO:0000313" key="3">
    <source>
        <dbReference type="Proteomes" id="UP001386955"/>
    </source>
</evidence>
<evidence type="ECO:0000256" key="1">
    <source>
        <dbReference type="SAM" id="SignalP"/>
    </source>
</evidence>
<feature type="signal peptide" evidence="1">
    <location>
        <begin position="1"/>
        <end position="19"/>
    </location>
</feature>
<gene>
    <name evidence="2" type="ORF">VNO78_25125</name>
</gene>